<evidence type="ECO:0000259" key="15">
    <source>
        <dbReference type="Pfam" id="PF04413"/>
    </source>
</evidence>
<keyword evidence="5 14" id="KW-0808">Transferase</keyword>
<comment type="subcellular location">
    <subcellularLocation>
        <location evidence="1">Cell inner membrane</location>
        <topology evidence="1">Single-pass membrane protein</topology>
        <orientation evidence="1">Cytoplasmic side</orientation>
    </subcellularLocation>
    <subcellularLocation>
        <location evidence="14">Cell membrane</location>
    </subcellularLocation>
</comment>
<evidence type="ECO:0000256" key="7">
    <source>
        <dbReference type="ARBA" id="ARBA00034401"/>
    </source>
</evidence>
<evidence type="ECO:0000256" key="6">
    <source>
        <dbReference type="ARBA" id="ARBA00022968"/>
    </source>
</evidence>
<comment type="pathway">
    <text evidence="11">Glycolipid biosynthesis; KDO(2)-lipid A biosynthesis; KDO(2)-lipid A from CMP-3-deoxy-D-manno-octulosonate and lipid IV(A): step 2/4.</text>
</comment>
<reference evidence="16" key="1">
    <citation type="submission" date="2022-05" db="EMBL/GenBank/DDBJ databases">
        <title>Impact of host demography and evolutionary history on endosymbiont molecular evolution: a test in carpenter ants (Genus Camponotus) and their Blochmannia endosymbionts.</title>
        <authorList>
            <person name="Manthey J.D."/>
            <person name="Giron J.C."/>
            <person name="Hruska J.P."/>
        </authorList>
    </citation>
    <scope>NUCLEOTIDE SEQUENCE</scope>
    <source>
        <strain evidence="16">C-039</strain>
    </source>
</reference>
<dbReference type="FunFam" id="3.40.50.11720:FF:000001">
    <property type="entry name" value="3-deoxy-D-manno-octulosonic acid transferase"/>
    <property type="match status" value="1"/>
</dbReference>
<gene>
    <name evidence="16" type="primary">waaA</name>
    <name evidence="16" type="ORF">M9393_00105</name>
</gene>
<evidence type="ECO:0000256" key="9">
    <source>
        <dbReference type="ARBA" id="ARBA00059802"/>
    </source>
</evidence>
<dbReference type="GO" id="GO:0009244">
    <property type="term" value="P:lipopolysaccharide core region biosynthetic process"/>
    <property type="evidence" value="ECO:0007669"/>
    <property type="project" value="UniProtKB-UniRule"/>
</dbReference>
<dbReference type="Proteomes" id="UP001056209">
    <property type="component" value="Chromosome"/>
</dbReference>
<feature type="domain" description="3-deoxy-D-manno-octulosonic-acid transferase N-terminal" evidence="15">
    <location>
        <begin position="36"/>
        <end position="214"/>
    </location>
</feature>
<keyword evidence="14" id="KW-0812">Transmembrane</keyword>
<evidence type="ECO:0000256" key="4">
    <source>
        <dbReference type="ARBA" id="ARBA00019077"/>
    </source>
</evidence>
<comment type="function">
    <text evidence="9">Involved in lipopolysaccharide (LPS) biosynthesis. Catalyzes the transfer of two 3-deoxy-D-manno-octulosonate (Kdo) residues from CMP-Kdo to lipid IV(A), the tetraacyldisaccharide-1,4'-bisphosphate precursor of lipid A.</text>
</comment>
<dbReference type="NCBIfam" id="NF004388">
    <property type="entry name" value="PRK05749.1-4"/>
    <property type="match status" value="1"/>
</dbReference>
<keyword evidence="14" id="KW-1003">Cell membrane</keyword>
<keyword evidence="14" id="KW-0472">Membrane</keyword>
<evidence type="ECO:0000313" key="17">
    <source>
        <dbReference type="Proteomes" id="UP001056209"/>
    </source>
</evidence>
<organism evidence="16 17">
    <name type="scientific">Candidatus Blochmannia vicinus</name>
    <name type="common">nom. nud.</name>
    <dbReference type="NCBI Taxonomy" id="251540"/>
    <lineage>
        <taxon>Bacteria</taxon>
        <taxon>Pseudomonadati</taxon>
        <taxon>Pseudomonadota</taxon>
        <taxon>Gammaproteobacteria</taxon>
        <taxon>Enterobacterales</taxon>
        <taxon>Enterobacteriaceae</taxon>
        <taxon>ant endosymbionts</taxon>
        <taxon>Candidatus Blochmanniella</taxon>
    </lineage>
</organism>
<dbReference type="Gene3D" id="3.40.50.2000">
    <property type="entry name" value="Glycogen Phosphorylase B"/>
    <property type="match status" value="1"/>
</dbReference>
<accession>A0A9Q8U009</accession>
<evidence type="ECO:0000256" key="1">
    <source>
        <dbReference type="ARBA" id="ARBA00004388"/>
    </source>
</evidence>
<protein>
    <recommendedName>
        <fullName evidence="4 14">3-deoxy-D-manno-octulosonic acid transferase</fullName>
        <shortName evidence="14">Kdo transferase</shortName>
        <ecNumber evidence="14">2.4.99.12</ecNumber>
    </recommendedName>
    <alternativeName>
        <fullName evidence="14">Lipid IV(A) 3-deoxy-D-manno-octulosonic acid transferase</fullName>
    </alternativeName>
</protein>
<feature type="site" description="Transition state stabilizer" evidence="13">
    <location>
        <position position="211"/>
    </location>
</feature>
<dbReference type="InterPro" id="IPR007507">
    <property type="entry name" value="Glycos_transf_N"/>
</dbReference>
<comment type="function">
    <text evidence="14">Involved in lipopolysaccharide (LPS) biosynthesis. Catalyzes the transfer of 3-deoxy-D-manno-octulosonate (Kdo) residue(s) from CMP-Kdo to lipid IV(A), the tetraacyldisaccharide-1,4'-bisphosphate precursor of lipid A.</text>
</comment>
<dbReference type="SUPFAM" id="SSF53756">
    <property type="entry name" value="UDP-Glycosyltransferase/glycogen phosphorylase"/>
    <property type="match status" value="1"/>
</dbReference>
<keyword evidence="14" id="KW-0448">Lipopolysaccharide biosynthesis</keyword>
<dbReference type="Pfam" id="PF04413">
    <property type="entry name" value="Glycos_transf_N"/>
    <property type="match status" value="1"/>
</dbReference>
<evidence type="ECO:0000256" key="2">
    <source>
        <dbReference type="ARBA" id="ARBA00004713"/>
    </source>
</evidence>
<dbReference type="NCBIfam" id="NF004385">
    <property type="entry name" value="PRK05749.1-1"/>
    <property type="match status" value="1"/>
</dbReference>
<sequence length="427" mass="49339">MFVLYIRIYSIIMYIAQPVIWIRLLWRSRKSPSYRKRWLERYGFHHKSIKSDGIVLHAVSLGETLAAIPLIRALQKRYPRITITLTAMTPTGIELAQSRFHDNTHCSYLPYDLPGSMKRFIDQVKPKLVIAMETELWPNLINILYQRNIPFVIVNARLSFRSFIGYKKFRYFISLIMERITFIAAQNKGDAIRFLKLGLKKNKLFVTGNLKFDIEISQDLLNKISFLKKTWIKNRQVWIASSTHKGEEILLLQAHKHLLTTFPNLLMILAPRHPERFINVRSITEEAGFSYIMRSDGVAPSQETQVIINDTIGELMLLYGVSDMAFIGGSLVKHGGHNPLEPAAHSIPLIMGPYTFNFHDICIKLYESDGLITVTDTESLISTITMLLTNKQSRLNYGYRAIKVLKHNQGALQQLLYLLDNYLLIRR</sequence>
<feature type="active site" description="Proton acceptor" evidence="12">
    <location>
        <position position="63"/>
    </location>
</feature>
<dbReference type="EC" id="2.4.99.12" evidence="14"/>
<keyword evidence="14" id="KW-1133">Transmembrane helix</keyword>
<evidence type="ECO:0000256" key="12">
    <source>
        <dbReference type="PIRSR" id="PIRSR639901-1"/>
    </source>
</evidence>
<evidence type="ECO:0000256" key="13">
    <source>
        <dbReference type="PIRSR" id="PIRSR639901-2"/>
    </source>
</evidence>
<evidence type="ECO:0000256" key="8">
    <source>
        <dbReference type="ARBA" id="ARBA00049183"/>
    </source>
</evidence>
<name>A0A9Q8U009_9ENTR</name>
<dbReference type="InterPro" id="IPR039901">
    <property type="entry name" value="Kdotransferase"/>
</dbReference>
<evidence type="ECO:0000256" key="5">
    <source>
        <dbReference type="ARBA" id="ARBA00022679"/>
    </source>
</evidence>
<evidence type="ECO:0000256" key="14">
    <source>
        <dbReference type="RuleBase" id="RU365103"/>
    </source>
</evidence>
<dbReference type="FunFam" id="3.40.50.2000:FF:000032">
    <property type="entry name" value="3-deoxy-D-manno-octulosonic acid transferase"/>
    <property type="match status" value="1"/>
</dbReference>
<dbReference type="GO" id="GO:0043842">
    <property type="term" value="F:Kdo transferase activity"/>
    <property type="evidence" value="ECO:0007669"/>
    <property type="project" value="UniProtKB-EC"/>
</dbReference>
<keyword evidence="16" id="KW-0328">Glycosyltransferase</keyword>
<evidence type="ECO:0000256" key="3">
    <source>
        <dbReference type="ARBA" id="ARBA00006380"/>
    </source>
</evidence>
<evidence type="ECO:0000256" key="10">
    <source>
        <dbReference type="ARBA" id="ARBA00060558"/>
    </source>
</evidence>
<comment type="catalytic activity">
    <reaction evidence="8 14">
        <text>lipid IVA (E. coli) + CMP-3-deoxy-beta-D-manno-octulosonate = alpha-Kdo-(2-&gt;6)-lipid IVA (E. coli) + CMP + H(+)</text>
        <dbReference type="Rhea" id="RHEA:28066"/>
        <dbReference type="ChEBI" id="CHEBI:15378"/>
        <dbReference type="ChEBI" id="CHEBI:58603"/>
        <dbReference type="ChEBI" id="CHEBI:60364"/>
        <dbReference type="ChEBI" id="CHEBI:60377"/>
        <dbReference type="ChEBI" id="CHEBI:85987"/>
        <dbReference type="EC" id="2.4.99.12"/>
    </reaction>
</comment>
<dbReference type="GO" id="GO:0009245">
    <property type="term" value="P:lipid A biosynthetic process"/>
    <property type="evidence" value="ECO:0007669"/>
    <property type="project" value="TreeGrafter"/>
</dbReference>
<dbReference type="RefSeq" id="WP_250248599.1">
    <property type="nucleotide sequence ID" value="NZ_CP097753.1"/>
</dbReference>
<dbReference type="PANTHER" id="PTHR42755">
    <property type="entry name" value="3-DEOXY-MANNO-OCTULOSONATE CYTIDYLYLTRANSFERASE"/>
    <property type="match status" value="1"/>
</dbReference>
<dbReference type="GO" id="GO:0005886">
    <property type="term" value="C:plasma membrane"/>
    <property type="evidence" value="ECO:0007669"/>
    <property type="project" value="UniProtKB-SubCell"/>
</dbReference>
<dbReference type="AlphaFoldDB" id="A0A9Q8U009"/>
<proteinExistence type="inferred from homology"/>
<comment type="pathway">
    <text evidence="10">Glycolipid biosynthesis; KDO(2)-lipid A biosynthesis; KDO(2)-lipid A from CMP-3-deoxy-D-manno-octulosonate and lipid IV(A): step 1/4.</text>
</comment>
<dbReference type="InterPro" id="IPR038107">
    <property type="entry name" value="Glycos_transf_N_sf"/>
</dbReference>
<comment type="catalytic activity">
    <reaction evidence="7">
        <text>alpha-Kdo-(2-&gt;6)-lipid IVA (E. coli) + CMP-3-deoxy-beta-D-manno-octulosonate = alpha-Kdo-(2-&gt;4)-alpha-Kdo-(2-&gt;6)-lipid IVA (E. coli) + CMP + H(+)</text>
        <dbReference type="Rhea" id="RHEA:28062"/>
        <dbReference type="ChEBI" id="CHEBI:15378"/>
        <dbReference type="ChEBI" id="CHEBI:60364"/>
        <dbReference type="ChEBI" id="CHEBI:60365"/>
        <dbReference type="ChEBI" id="CHEBI:60377"/>
        <dbReference type="ChEBI" id="CHEBI:85987"/>
        <dbReference type="EC" id="2.4.99.13"/>
    </reaction>
</comment>
<dbReference type="Gene3D" id="3.40.50.11720">
    <property type="entry name" value="3-Deoxy-D-manno-octulosonic-acid transferase, N-terminal domain"/>
    <property type="match status" value="1"/>
</dbReference>
<comment type="pathway">
    <text evidence="2 14">Bacterial outer membrane biogenesis; LPS core biosynthesis.</text>
</comment>
<feature type="site" description="Transition state stabilizer" evidence="13">
    <location>
        <position position="133"/>
    </location>
</feature>
<feature type="transmembrane region" description="Helical" evidence="14">
    <location>
        <begin position="6"/>
        <end position="26"/>
    </location>
</feature>
<comment type="similarity">
    <text evidence="3">Belongs to the glycosyltransferase group 1 family. Glycosyltransferase 30 subfamily.</text>
</comment>
<dbReference type="EMBL" id="CP097753">
    <property type="protein sequence ID" value="URJ28180.1"/>
    <property type="molecule type" value="Genomic_DNA"/>
</dbReference>
<keyword evidence="6" id="KW-0735">Signal-anchor</keyword>
<evidence type="ECO:0000313" key="16">
    <source>
        <dbReference type="EMBL" id="URJ28180.1"/>
    </source>
</evidence>
<evidence type="ECO:0000256" key="11">
    <source>
        <dbReference type="ARBA" id="ARBA00060660"/>
    </source>
</evidence>
<dbReference type="PANTHER" id="PTHR42755:SF1">
    <property type="entry name" value="3-DEOXY-D-MANNO-OCTULOSONIC ACID TRANSFERASE, MITOCHONDRIAL-RELATED"/>
    <property type="match status" value="1"/>
</dbReference>